<protein>
    <recommendedName>
        <fullName evidence="2">Dienelactone hydrolase domain-containing protein</fullName>
    </recommendedName>
</protein>
<reference evidence="3" key="2">
    <citation type="submission" date="2018-04" db="EMBL/GenBank/DDBJ databases">
        <title>OnivRS2 (Oryza nivara Reference Sequence Version 2).</title>
        <authorList>
            <person name="Zhang J."/>
            <person name="Kudrna D."/>
            <person name="Lee S."/>
            <person name="Talag J."/>
            <person name="Rajasekar S."/>
            <person name="Welchert J."/>
            <person name="Hsing Y.-I."/>
            <person name="Wing R.A."/>
        </authorList>
    </citation>
    <scope>NUCLEOTIDE SEQUENCE [LARGE SCALE GENOMIC DNA]</scope>
    <source>
        <strain evidence="3">SL10</strain>
    </source>
</reference>
<organism evidence="3">
    <name type="scientific">Oryza nivara</name>
    <name type="common">Indian wild rice</name>
    <name type="synonym">Oryza sativa f. spontanea</name>
    <dbReference type="NCBI Taxonomy" id="4536"/>
    <lineage>
        <taxon>Eukaryota</taxon>
        <taxon>Viridiplantae</taxon>
        <taxon>Streptophyta</taxon>
        <taxon>Embryophyta</taxon>
        <taxon>Tracheophyta</taxon>
        <taxon>Spermatophyta</taxon>
        <taxon>Magnoliopsida</taxon>
        <taxon>Liliopsida</taxon>
        <taxon>Poales</taxon>
        <taxon>Poaceae</taxon>
        <taxon>BOP clade</taxon>
        <taxon>Oryzoideae</taxon>
        <taxon>Oryzeae</taxon>
        <taxon>Oryzinae</taxon>
        <taxon>Oryza</taxon>
    </lineage>
</organism>
<accession>A0A0E0I8Y6</accession>
<dbReference type="Gramene" id="ONIVA08G07790.1">
    <property type="protein sequence ID" value="ONIVA08G07790.1"/>
    <property type="gene ID" value="ONIVA08G07790"/>
</dbReference>
<dbReference type="EnsemblPlants" id="ONIVA08G07790.1">
    <property type="protein sequence ID" value="ONIVA08G07790.1"/>
    <property type="gene ID" value="ONIVA08G07790"/>
</dbReference>
<dbReference type="SUPFAM" id="SSF53474">
    <property type="entry name" value="alpha/beta-Hydrolases"/>
    <property type="match status" value="2"/>
</dbReference>
<evidence type="ECO:0000313" key="4">
    <source>
        <dbReference type="Proteomes" id="UP000006591"/>
    </source>
</evidence>
<evidence type="ECO:0000256" key="1">
    <source>
        <dbReference type="SAM" id="SignalP"/>
    </source>
</evidence>
<sequence length="530" mass="57176">MKTIAWALLLCLAAAAAAVAAAPPHSQCLDNLPDLTAGGGEAGVVVHDLAGFEAYVTGAVHSTKAVLLASDLVSSGFEAPLLRKIADKVGQAGYYVAVPDFFHGDPYTLDLNLTEWFSKHSPVKAAEDAKAIFSDLRKKGISVIGVGGYCWGGKFAVEVAKTNEVEAIVTTHPGLVTVDDIKEVKCPIEIIGAQNDTLTPPKLVYQYVQALRHRTDRIDYFAKVFQGVNHGFACRYNASNPFEVKKAEQALDLMDICKTQLKATWKTMAPALLYPTILFLAAAAVGAAAPPHSQCLDNPPDLTTAGGGGEAGVVVHDLGGFEAYVTGAVHSRRTILLATDIFGFEAPLLRKIADKVGLAGYYVVVPDLFHGQPYTFDQNRTEWLSAHSPVKAAEDAKPIFAALSKEGKSIVGVGGYCWGGKFSVEVAKTNEVEAIVISHPAAVTADDMKEVKWPIEILGAQNDTVTPPRLVYQFVHALRQRTDQIDYFAKVFQGVNHGFACRYNASNPFEVKKAEQALALMLDWFHKHLK</sequence>
<feature type="chain" id="PRO_5002362667" description="Dienelactone hydrolase domain-containing protein" evidence="1">
    <location>
        <begin position="22"/>
        <end position="530"/>
    </location>
</feature>
<dbReference type="STRING" id="4536.A0A0E0I8Y6"/>
<name>A0A0E0I8Y6_ORYNI</name>
<dbReference type="GO" id="GO:0016787">
    <property type="term" value="F:hydrolase activity"/>
    <property type="evidence" value="ECO:0007669"/>
    <property type="project" value="InterPro"/>
</dbReference>
<feature type="domain" description="Dienelactone hydrolase" evidence="2">
    <location>
        <begin position="52"/>
        <end position="250"/>
    </location>
</feature>
<dbReference type="eggNOG" id="KOG3043">
    <property type="taxonomic scope" value="Eukaryota"/>
</dbReference>
<reference evidence="3" key="1">
    <citation type="submission" date="2015-04" db="UniProtKB">
        <authorList>
            <consortium name="EnsemblPlants"/>
        </authorList>
    </citation>
    <scope>IDENTIFICATION</scope>
    <source>
        <strain evidence="3">SL10</strain>
    </source>
</reference>
<dbReference type="PANTHER" id="PTHR17630:SF56">
    <property type="entry name" value="ENDO-1,3_1,4-BETA-D-GLUCANASE"/>
    <property type="match status" value="1"/>
</dbReference>
<dbReference type="Gene3D" id="3.40.50.1820">
    <property type="entry name" value="alpha/beta hydrolase"/>
    <property type="match status" value="2"/>
</dbReference>
<evidence type="ECO:0000259" key="2">
    <source>
        <dbReference type="Pfam" id="PF01738"/>
    </source>
</evidence>
<keyword evidence="4" id="KW-1185">Reference proteome</keyword>
<feature type="domain" description="Dienelactone hydrolase" evidence="2">
    <location>
        <begin position="321"/>
        <end position="528"/>
    </location>
</feature>
<dbReference type="PANTHER" id="PTHR17630">
    <property type="entry name" value="DIENELACTONE HYDROLASE"/>
    <property type="match status" value="1"/>
</dbReference>
<dbReference type="Pfam" id="PF01738">
    <property type="entry name" value="DLH"/>
    <property type="match status" value="2"/>
</dbReference>
<proteinExistence type="predicted"/>
<feature type="signal peptide" evidence="1">
    <location>
        <begin position="1"/>
        <end position="21"/>
    </location>
</feature>
<evidence type="ECO:0000313" key="3">
    <source>
        <dbReference type="EnsemblPlants" id="ONIVA08G07790.1"/>
    </source>
</evidence>
<dbReference type="InterPro" id="IPR002925">
    <property type="entry name" value="Dienelactn_hydro"/>
</dbReference>
<keyword evidence="1" id="KW-0732">Signal</keyword>
<dbReference type="InterPro" id="IPR029058">
    <property type="entry name" value="AB_hydrolase_fold"/>
</dbReference>
<dbReference type="Proteomes" id="UP000006591">
    <property type="component" value="Chromosome 8"/>
</dbReference>
<dbReference type="OMA" id="LMDICKT"/>
<dbReference type="AlphaFoldDB" id="A0A0E0I8Y6"/>